<protein>
    <submittedName>
        <fullName evidence="5">Retrovirus-related Pol polyprotein from transposon RE2</fullName>
    </submittedName>
</protein>
<evidence type="ECO:0000256" key="2">
    <source>
        <dbReference type="ARBA" id="ARBA00022723"/>
    </source>
</evidence>
<keyword evidence="1" id="KW-0645">Protease</keyword>
<dbReference type="Pfam" id="PF22936">
    <property type="entry name" value="Pol_BBD"/>
    <property type="match status" value="1"/>
</dbReference>
<dbReference type="PROSITE" id="PS50994">
    <property type="entry name" value="INTEGRASE"/>
    <property type="match status" value="1"/>
</dbReference>
<dbReference type="SUPFAM" id="SSF57756">
    <property type="entry name" value="Retrovirus zinc finger-like domains"/>
    <property type="match status" value="1"/>
</dbReference>
<feature type="domain" description="Integrase catalytic" evidence="4">
    <location>
        <begin position="252"/>
        <end position="295"/>
    </location>
</feature>
<dbReference type="InterPro" id="IPR039537">
    <property type="entry name" value="Retrotran_Ty1/copia-like"/>
</dbReference>
<evidence type="ECO:0000313" key="6">
    <source>
        <dbReference type="Proteomes" id="UP000288805"/>
    </source>
</evidence>
<organism evidence="5 6">
    <name type="scientific">Vitis vinifera</name>
    <name type="common">Grape</name>
    <dbReference type="NCBI Taxonomy" id="29760"/>
    <lineage>
        <taxon>Eukaryota</taxon>
        <taxon>Viridiplantae</taxon>
        <taxon>Streptophyta</taxon>
        <taxon>Embryophyta</taxon>
        <taxon>Tracheophyta</taxon>
        <taxon>Spermatophyta</taxon>
        <taxon>Magnoliopsida</taxon>
        <taxon>eudicotyledons</taxon>
        <taxon>Gunneridae</taxon>
        <taxon>Pentapetalae</taxon>
        <taxon>rosids</taxon>
        <taxon>Vitales</taxon>
        <taxon>Vitaceae</taxon>
        <taxon>Viteae</taxon>
        <taxon>Vitis</taxon>
    </lineage>
</organism>
<dbReference type="AlphaFoldDB" id="A0A438JKK4"/>
<dbReference type="PANTHER" id="PTHR42648">
    <property type="entry name" value="TRANSPOSASE, PUTATIVE-RELATED"/>
    <property type="match status" value="1"/>
</dbReference>
<dbReference type="GO" id="GO:0008270">
    <property type="term" value="F:zinc ion binding"/>
    <property type="evidence" value="ECO:0007669"/>
    <property type="project" value="InterPro"/>
</dbReference>
<dbReference type="GO" id="GO:0015074">
    <property type="term" value="P:DNA integration"/>
    <property type="evidence" value="ECO:0007669"/>
    <property type="project" value="InterPro"/>
</dbReference>
<dbReference type="GO" id="GO:0003676">
    <property type="term" value="F:nucleic acid binding"/>
    <property type="evidence" value="ECO:0007669"/>
    <property type="project" value="InterPro"/>
</dbReference>
<accession>A0A438JKK4</accession>
<dbReference type="InterPro" id="IPR001584">
    <property type="entry name" value="Integrase_cat-core"/>
</dbReference>
<evidence type="ECO:0000313" key="5">
    <source>
        <dbReference type="EMBL" id="RVX09486.1"/>
    </source>
</evidence>
<dbReference type="InterPro" id="IPR012337">
    <property type="entry name" value="RNaseH-like_sf"/>
</dbReference>
<dbReference type="GO" id="GO:0006508">
    <property type="term" value="P:proteolysis"/>
    <property type="evidence" value="ECO:0007669"/>
    <property type="project" value="UniProtKB-KW"/>
</dbReference>
<dbReference type="Proteomes" id="UP000288805">
    <property type="component" value="Unassembled WGS sequence"/>
</dbReference>
<dbReference type="InterPro" id="IPR036875">
    <property type="entry name" value="Znf_CCHC_sf"/>
</dbReference>
<proteinExistence type="predicted"/>
<dbReference type="EMBL" id="QGNW01000038">
    <property type="protein sequence ID" value="RVX09486.1"/>
    <property type="molecule type" value="Genomic_DNA"/>
</dbReference>
<keyword evidence="2" id="KW-0479">Metal-binding</keyword>
<keyword evidence="3" id="KW-0378">Hydrolase</keyword>
<dbReference type="Gene3D" id="3.30.420.10">
    <property type="entry name" value="Ribonuclease H-like superfamily/Ribonuclease H"/>
    <property type="match status" value="1"/>
</dbReference>
<dbReference type="GO" id="GO:0008233">
    <property type="term" value="F:peptidase activity"/>
    <property type="evidence" value="ECO:0007669"/>
    <property type="project" value="UniProtKB-KW"/>
</dbReference>
<name>A0A438JKK4_VITVI</name>
<dbReference type="Pfam" id="PF07727">
    <property type="entry name" value="RVT_2"/>
    <property type="match status" value="1"/>
</dbReference>
<evidence type="ECO:0000256" key="1">
    <source>
        <dbReference type="ARBA" id="ARBA00022670"/>
    </source>
</evidence>
<sequence length="509" mass="55631">MHSKNLQCFCYKEYGHIVATCPKKFCSYCKRKGHIIKECHIRPQNRQAQAFQTSVIVLHVATSAAHNSPSAACFVPAPPAPDYCTLKMVQWMLISTLSAMGFQGNNSTKLQYVDSGASNHMTNNPTALCHVWPYAGQSSIQTANGSSLPIAAIGDVSSKFIDVTGEPIAKGPKVGRLFPLFLPIPDFSPLSSIKSFACNNVSDLSMDRSSLSLECDSCKLGKSKTLSFPLHASRASHCFDLIHSDVSEPSLTLRTDSGGEYLSTEFQAFLASKGIIHQCSCPSTPQQNGVAERKNCHLLDVSLSVAHPISDLTTLQIQSVLAPPTPLVCRSPRVSIPPNRYGFPSSISGNSISALTAALSNFDIPICYSHTAKHDCWRQAMQEEIAALEANHTWDNEPCPPTIVPLDCKWVYSVKVQSDGSLDRYKARLVALGNNQEYGVNYEETFAPVAKMTTVRTILALAASSNWPLHQMDVKNVFLHGDLKECIYMKPPPGLFPSPTSHVCKLRRS</sequence>
<evidence type="ECO:0000256" key="3">
    <source>
        <dbReference type="ARBA" id="ARBA00022801"/>
    </source>
</evidence>
<dbReference type="PANTHER" id="PTHR42648:SF28">
    <property type="entry name" value="TRANSPOSON-ENCODED PROTEIN WITH RIBONUCLEASE H-LIKE AND RETROVIRUS ZINC FINGER-LIKE DOMAINS"/>
    <property type="match status" value="1"/>
</dbReference>
<dbReference type="Gene3D" id="4.10.60.10">
    <property type="entry name" value="Zinc finger, CCHC-type"/>
    <property type="match status" value="1"/>
</dbReference>
<dbReference type="InterPro" id="IPR054722">
    <property type="entry name" value="PolX-like_BBD"/>
</dbReference>
<gene>
    <name evidence="5" type="primary">RE2_504</name>
    <name evidence="5" type="ORF">CK203_015267</name>
</gene>
<dbReference type="InterPro" id="IPR036397">
    <property type="entry name" value="RNaseH_sf"/>
</dbReference>
<comment type="caution">
    <text evidence="5">The sequence shown here is derived from an EMBL/GenBank/DDBJ whole genome shotgun (WGS) entry which is preliminary data.</text>
</comment>
<dbReference type="InterPro" id="IPR013103">
    <property type="entry name" value="RVT_2"/>
</dbReference>
<dbReference type="SUPFAM" id="SSF53098">
    <property type="entry name" value="Ribonuclease H-like"/>
    <property type="match status" value="1"/>
</dbReference>
<evidence type="ECO:0000259" key="4">
    <source>
        <dbReference type="PROSITE" id="PS50994"/>
    </source>
</evidence>
<reference evidence="5 6" key="1">
    <citation type="journal article" date="2018" name="PLoS Genet.">
        <title>Population sequencing reveals clonal diversity and ancestral inbreeding in the grapevine cultivar Chardonnay.</title>
        <authorList>
            <person name="Roach M.J."/>
            <person name="Johnson D.L."/>
            <person name="Bohlmann J."/>
            <person name="van Vuuren H.J."/>
            <person name="Jones S.J."/>
            <person name="Pretorius I.S."/>
            <person name="Schmidt S.A."/>
            <person name="Borneman A.R."/>
        </authorList>
    </citation>
    <scope>NUCLEOTIDE SEQUENCE [LARGE SCALE GENOMIC DNA]</scope>
    <source>
        <strain evidence="6">cv. Chardonnay</strain>
        <tissue evidence="5">Leaf</tissue>
    </source>
</reference>